<dbReference type="AlphaFoldDB" id="A0A2S9YFD0"/>
<name>A0A2S9YFD0_9BACT</name>
<dbReference type="RefSeq" id="WP_146158162.1">
    <property type="nucleotide sequence ID" value="NZ_PVNL01000107.1"/>
</dbReference>
<dbReference type="OrthoDB" id="5512135at2"/>
<comment type="caution">
    <text evidence="2">The sequence shown here is derived from an EMBL/GenBank/DDBJ whole genome shotgun (WGS) entry which is preliminary data.</text>
</comment>
<feature type="region of interest" description="Disordered" evidence="1">
    <location>
        <begin position="17"/>
        <end position="93"/>
    </location>
</feature>
<dbReference type="Proteomes" id="UP000238823">
    <property type="component" value="Unassembled WGS sequence"/>
</dbReference>
<sequence>MQRSLPTLCGVLLTLACAKPSADDGRDPTGGVTTETDSDSSEAEAGDSDGNPPDDGDGDGDPDGDGDGDGDGDDGPKFDLGTPDDLPPVELVPVKDLPNLESITFYERTGGAAPDPFTFTVNGPELTVRLDDPLLDNNHDIPGATGEFYDVYYSDEDGGYQLDGSYLTISGTFTQTLPAGGGLNLAEISLDFSDQTVEYGNYVASFAALGDNAVPENVERAIDGDLQTHTTMGNTVGQMDRLRVTLGFDSTSGPPG</sequence>
<evidence type="ECO:0000313" key="2">
    <source>
        <dbReference type="EMBL" id="PRQ03827.1"/>
    </source>
</evidence>
<feature type="compositionally biased region" description="Acidic residues" evidence="1">
    <location>
        <begin position="36"/>
        <end position="73"/>
    </location>
</feature>
<dbReference type="PROSITE" id="PS51257">
    <property type="entry name" value="PROKAR_LIPOPROTEIN"/>
    <property type="match status" value="1"/>
</dbReference>
<dbReference type="EMBL" id="PVNL01000107">
    <property type="protein sequence ID" value="PRQ03827.1"/>
    <property type="molecule type" value="Genomic_DNA"/>
</dbReference>
<accession>A0A2S9YFD0</accession>
<evidence type="ECO:0000313" key="3">
    <source>
        <dbReference type="Proteomes" id="UP000238823"/>
    </source>
</evidence>
<proteinExistence type="predicted"/>
<gene>
    <name evidence="2" type="ORF">ENSA7_52940</name>
</gene>
<evidence type="ECO:0000256" key="1">
    <source>
        <dbReference type="SAM" id="MobiDB-lite"/>
    </source>
</evidence>
<reference evidence="2 3" key="1">
    <citation type="submission" date="2018-03" db="EMBL/GenBank/DDBJ databases">
        <title>Draft Genome Sequences of the Obligatory Marine Myxobacteria Enhygromyxa salina SWB007.</title>
        <authorList>
            <person name="Poehlein A."/>
            <person name="Moghaddam J.A."/>
            <person name="Harms H."/>
            <person name="Alanjari M."/>
            <person name="Koenig G.M."/>
            <person name="Daniel R."/>
            <person name="Schaeberle T.F."/>
        </authorList>
    </citation>
    <scope>NUCLEOTIDE SEQUENCE [LARGE SCALE GENOMIC DNA]</scope>
    <source>
        <strain evidence="2 3">SWB007</strain>
    </source>
</reference>
<organism evidence="2 3">
    <name type="scientific">Enhygromyxa salina</name>
    <dbReference type="NCBI Taxonomy" id="215803"/>
    <lineage>
        <taxon>Bacteria</taxon>
        <taxon>Pseudomonadati</taxon>
        <taxon>Myxococcota</taxon>
        <taxon>Polyangia</taxon>
        <taxon>Nannocystales</taxon>
        <taxon>Nannocystaceae</taxon>
        <taxon>Enhygromyxa</taxon>
    </lineage>
</organism>
<protein>
    <submittedName>
        <fullName evidence="2">Uncharacterized protein</fullName>
    </submittedName>
</protein>